<keyword evidence="5" id="KW-1185">Reference proteome</keyword>
<feature type="region of interest" description="Disordered" evidence="2">
    <location>
        <begin position="1"/>
        <end position="25"/>
    </location>
</feature>
<feature type="domain" description="Alpha/beta hydrolase fold-3" evidence="3">
    <location>
        <begin position="390"/>
        <end position="609"/>
    </location>
</feature>
<dbReference type="Pfam" id="PF07859">
    <property type="entry name" value="Abhydrolase_3"/>
    <property type="match status" value="3"/>
</dbReference>
<sequence>MIRTPRRNSPLRMHRKESRWHHHSRPTRFPCVPAEPDLSSPVISKDIIVSDFTWMRLYLPTAALRLPKQKLSLVVYYHGGGFITGSVDFKLYDDFCNLMARVLNVVVASPSYRLAPEHRLPAAYHDGADALTFIRKSDDEWIKSHVYLFNVFLMGTGSGGNLAYSVGHRVANVLDPLLRICGLILHHPFFGGEERCESKIRHENDRVFPPAVGDLCWELCLPVGENRDHAYSNPTMGDGLEVLGALKWKVMVCGGGGDPMIDRQRDVAKLMKEKGIHVVECFTDGDVHGAELGDPSKSQTLFASIKSFISSTPYLSDPYAHIGIVKNPDGSITRDPTRFPYASATPDPSPVNTVVSKDITVSHSNSTWMRLYVPVTALNDGVSSKKLPLVVYYHGGGFVICSVDFKPFHDFCNRMARELNAVVASPSYRLAPEHRLPAAYDDGVDALRFIRTSDEEWIKSHADLSNVFLMGTSAGGNLAYNVGLRSALADLSPLCIRGLVLHHPFFGGEERCESEIRLEHDQVFPPTAGDVCWELCLPVGANRDHEYSNLTVGDGPVNMEMIGRLGWKVVVSGGGGDPMIDRQRDVAKLMKEKGVHVVERFTDGDVHGAELGDPTKNMSEPSPDPCPLIGIVKNPNGSITRDSTRFPRVPATPVPSPQNPFVVTKDITVRHSNSTVDFTLYDDFCNLMARELNVVVASPSYRLAPEHRLPAAYVDGLDALRFIRMSEDEWIKSHVDLSNAYLMGTSTGGNLAYNVRGLLAVRVGDQTREHDHVFPPTVGDLCWELCLPVGANRDHEYSNQTVGDGSRDHEEKSNGWDGR</sequence>
<dbReference type="Gene3D" id="3.40.50.1820">
    <property type="entry name" value="alpha/beta hydrolase"/>
    <property type="match status" value="3"/>
</dbReference>
<gene>
    <name evidence="4" type="primary">A02p057670.1_BraROA</name>
    <name evidence="4" type="ORF">IGI04_008552</name>
</gene>
<dbReference type="Proteomes" id="UP000823674">
    <property type="component" value="Chromosome A02"/>
</dbReference>
<evidence type="ECO:0000313" key="4">
    <source>
        <dbReference type="EMBL" id="KAG5412233.1"/>
    </source>
</evidence>
<dbReference type="PANTHER" id="PTHR23024:SF546">
    <property type="entry name" value="CARBOXYLESTERASE 120-RELATED"/>
    <property type="match status" value="1"/>
</dbReference>
<protein>
    <recommendedName>
        <fullName evidence="3">Alpha/beta hydrolase fold-3 domain-containing protein</fullName>
    </recommendedName>
</protein>
<feature type="domain" description="Alpha/beta hydrolase fold-3" evidence="3">
    <location>
        <begin position="74"/>
        <end position="290"/>
    </location>
</feature>
<accession>A0ABQ7NMZ3</accession>
<dbReference type="PANTHER" id="PTHR23024">
    <property type="entry name" value="ARYLACETAMIDE DEACETYLASE"/>
    <property type="match status" value="1"/>
</dbReference>
<dbReference type="InterPro" id="IPR029058">
    <property type="entry name" value="AB_hydrolase_fold"/>
</dbReference>
<feature type="compositionally biased region" description="Basic and acidic residues" evidence="2">
    <location>
        <begin position="805"/>
        <end position="819"/>
    </location>
</feature>
<evidence type="ECO:0000259" key="3">
    <source>
        <dbReference type="Pfam" id="PF07859"/>
    </source>
</evidence>
<comment type="caution">
    <text evidence="4">The sequence shown here is derived from an EMBL/GenBank/DDBJ whole genome shotgun (WGS) entry which is preliminary data.</text>
</comment>
<dbReference type="InterPro" id="IPR050466">
    <property type="entry name" value="Carboxylest/Gibb_receptor"/>
</dbReference>
<evidence type="ECO:0000256" key="2">
    <source>
        <dbReference type="SAM" id="MobiDB-lite"/>
    </source>
</evidence>
<feature type="region of interest" description="Disordered" evidence="2">
    <location>
        <begin position="797"/>
        <end position="819"/>
    </location>
</feature>
<organism evidence="4 5">
    <name type="scientific">Brassica rapa subsp. trilocularis</name>
    <dbReference type="NCBI Taxonomy" id="1813537"/>
    <lineage>
        <taxon>Eukaryota</taxon>
        <taxon>Viridiplantae</taxon>
        <taxon>Streptophyta</taxon>
        <taxon>Embryophyta</taxon>
        <taxon>Tracheophyta</taxon>
        <taxon>Spermatophyta</taxon>
        <taxon>Magnoliopsida</taxon>
        <taxon>eudicotyledons</taxon>
        <taxon>Gunneridae</taxon>
        <taxon>Pentapetalae</taxon>
        <taxon>rosids</taxon>
        <taxon>malvids</taxon>
        <taxon>Brassicales</taxon>
        <taxon>Brassicaceae</taxon>
        <taxon>Brassiceae</taxon>
        <taxon>Brassica</taxon>
    </lineage>
</organism>
<dbReference type="EMBL" id="JADBGQ010000002">
    <property type="protein sequence ID" value="KAG5412233.1"/>
    <property type="molecule type" value="Genomic_DNA"/>
</dbReference>
<dbReference type="InterPro" id="IPR013094">
    <property type="entry name" value="AB_hydrolase_3"/>
</dbReference>
<evidence type="ECO:0000256" key="1">
    <source>
        <dbReference type="ARBA" id="ARBA00010515"/>
    </source>
</evidence>
<comment type="similarity">
    <text evidence="1">Belongs to the 'GDXG' lipolytic enzyme family.</text>
</comment>
<dbReference type="SUPFAM" id="SSF53474">
    <property type="entry name" value="alpha/beta-Hydrolases"/>
    <property type="match status" value="3"/>
</dbReference>
<proteinExistence type="inferred from homology"/>
<feature type="compositionally biased region" description="Basic residues" evidence="2">
    <location>
        <begin position="12"/>
        <end position="25"/>
    </location>
</feature>
<feature type="domain" description="Alpha/beta hydrolase fold-3" evidence="3">
    <location>
        <begin position="678"/>
        <end position="756"/>
    </location>
</feature>
<reference evidence="4 5" key="1">
    <citation type="submission" date="2021-03" db="EMBL/GenBank/DDBJ databases">
        <authorList>
            <person name="King G.J."/>
            <person name="Bancroft I."/>
            <person name="Baten A."/>
            <person name="Bloomfield J."/>
            <person name="Borpatragohain P."/>
            <person name="He Z."/>
            <person name="Irish N."/>
            <person name="Irwin J."/>
            <person name="Liu K."/>
            <person name="Mauleon R.P."/>
            <person name="Moore J."/>
            <person name="Morris R."/>
            <person name="Ostergaard L."/>
            <person name="Wang B."/>
            <person name="Wells R."/>
        </authorList>
    </citation>
    <scope>NUCLEOTIDE SEQUENCE [LARGE SCALE GENOMIC DNA]</scope>
    <source>
        <strain evidence="4">R-o-18</strain>
        <tissue evidence="4">Leaf</tissue>
    </source>
</reference>
<evidence type="ECO:0000313" key="5">
    <source>
        <dbReference type="Proteomes" id="UP000823674"/>
    </source>
</evidence>
<name>A0ABQ7NMZ3_BRACM</name>